<feature type="compositionally biased region" description="Low complexity" evidence="1">
    <location>
        <begin position="70"/>
        <end position="81"/>
    </location>
</feature>
<evidence type="ECO:0000256" key="1">
    <source>
        <dbReference type="SAM" id="MobiDB-lite"/>
    </source>
</evidence>
<organism evidence="2 3">
    <name type="scientific">Cymbomonas tetramitiformis</name>
    <dbReference type="NCBI Taxonomy" id="36881"/>
    <lineage>
        <taxon>Eukaryota</taxon>
        <taxon>Viridiplantae</taxon>
        <taxon>Chlorophyta</taxon>
        <taxon>Pyramimonadophyceae</taxon>
        <taxon>Pyramimonadales</taxon>
        <taxon>Pyramimonadaceae</taxon>
        <taxon>Cymbomonas</taxon>
    </lineage>
</organism>
<dbReference type="AlphaFoldDB" id="A0AAE0GV82"/>
<gene>
    <name evidence="2" type="ORF">CYMTET_8270</name>
</gene>
<comment type="caution">
    <text evidence="2">The sequence shown here is derived from an EMBL/GenBank/DDBJ whole genome shotgun (WGS) entry which is preliminary data.</text>
</comment>
<sequence length="155" mass="16718">ERRQAGGIHGVIKDITDNPLLMSSVIEDREWEPLMQSFYGSKPAWMSERSHTDGDDRCPHLNVASTPGKQAAPTPSPSAASPHPPFASAPAQAARKPQSSNSVGAGKPPYRKPGKVGSLDILHGKVNARKGGPIQIQRPKRPESHPTTKKRPAFH</sequence>
<accession>A0AAE0GV82</accession>
<feature type="compositionally biased region" description="Low complexity" evidence="1">
    <location>
        <begin position="88"/>
        <end position="100"/>
    </location>
</feature>
<feature type="region of interest" description="Disordered" evidence="1">
    <location>
        <begin position="44"/>
        <end position="155"/>
    </location>
</feature>
<reference evidence="2 3" key="1">
    <citation type="journal article" date="2015" name="Genome Biol. Evol.">
        <title>Comparative Genomics of a Bacterivorous Green Alga Reveals Evolutionary Causalities and Consequences of Phago-Mixotrophic Mode of Nutrition.</title>
        <authorList>
            <person name="Burns J.A."/>
            <person name="Paasch A."/>
            <person name="Narechania A."/>
            <person name="Kim E."/>
        </authorList>
    </citation>
    <scope>NUCLEOTIDE SEQUENCE [LARGE SCALE GENOMIC DNA]</scope>
    <source>
        <strain evidence="2 3">PLY_AMNH</strain>
    </source>
</reference>
<proteinExistence type="predicted"/>
<feature type="compositionally biased region" description="Basic and acidic residues" evidence="1">
    <location>
        <begin position="48"/>
        <end position="59"/>
    </location>
</feature>
<protein>
    <submittedName>
        <fullName evidence="2">Uncharacterized protein</fullName>
    </submittedName>
</protein>
<dbReference type="EMBL" id="LGRX02002522">
    <property type="protein sequence ID" value="KAK3284061.1"/>
    <property type="molecule type" value="Genomic_DNA"/>
</dbReference>
<dbReference type="Proteomes" id="UP001190700">
    <property type="component" value="Unassembled WGS sequence"/>
</dbReference>
<evidence type="ECO:0000313" key="3">
    <source>
        <dbReference type="Proteomes" id="UP001190700"/>
    </source>
</evidence>
<keyword evidence="3" id="KW-1185">Reference proteome</keyword>
<name>A0AAE0GV82_9CHLO</name>
<evidence type="ECO:0000313" key="2">
    <source>
        <dbReference type="EMBL" id="KAK3284061.1"/>
    </source>
</evidence>
<feature type="non-terminal residue" evidence="2">
    <location>
        <position position="1"/>
    </location>
</feature>